<protein>
    <submittedName>
        <fullName evidence="1">VWA domain-containing protein</fullName>
    </submittedName>
</protein>
<dbReference type="SUPFAM" id="SSF53300">
    <property type="entry name" value="vWA-like"/>
    <property type="match status" value="1"/>
</dbReference>
<dbReference type="InterPro" id="IPR029062">
    <property type="entry name" value="Class_I_gatase-like"/>
</dbReference>
<dbReference type="PANTHER" id="PTHR37947:SF1">
    <property type="entry name" value="BLL2462 PROTEIN"/>
    <property type="match status" value="1"/>
</dbReference>
<dbReference type="SUPFAM" id="SSF52317">
    <property type="entry name" value="Class I glutamine amidotransferase-like"/>
    <property type="match status" value="1"/>
</dbReference>
<dbReference type="AlphaFoldDB" id="A0A7V2B0R2"/>
<comment type="caution">
    <text evidence="1">The sequence shown here is derived from an EMBL/GenBank/DDBJ whole genome shotgun (WGS) entry which is preliminary data.</text>
</comment>
<reference evidence="1" key="1">
    <citation type="journal article" date="2020" name="mSystems">
        <title>Genome- and Community-Level Interaction Insights into Carbon Utilization and Element Cycling Functions of Hydrothermarchaeota in Hydrothermal Sediment.</title>
        <authorList>
            <person name="Zhou Z."/>
            <person name="Liu Y."/>
            <person name="Xu W."/>
            <person name="Pan J."/>
            <person name="Luo Z.H."/>
            <person name="Li M."/>
        </authorList>
    </citation>
    <scope>NUCLEOTIDE SEQUENCE [LARGE SCALE GENOMIC DNA]</scope>
    <source>
        <strain evidence="1">SpSt-143</strain>
    </source>
</reference>
<proteinExistence type="predicted"/>
<name>A0A7V2B0R2_RHOMR</name>
<dbReference type="InterPro" id="IPR036465">
    <property type="entry name" value="vWFA_dom_sf"/>
</dbReference>
<dbReference type="CDD" id="cd00198">
    <property type="entry name" value="vWFA"/>
    <property type="match status" value="1"/>
</dbReference>
<organism evidence="1">
    <name type="scientific">Rhodothermus marinus</name>
    <name type="common">Rhodothermus obamensis</name>
    <dbReference type="NCBI Taxonomy" id="29549"/>
    <lineage>
        <taxon>Bacteria</taxon>
        <taxon>Pseudomonadati</taxon>
        <taxon>Rhodothermota</taxon>
        <taxon>Rhodothermia</taxon>
        <taxon>Rhodothermales</taxon>
        <taxon>Rhodothermaceae</taxon>
        <taxon>Rhodothermus</taxon>
    </lineage>
</organism>
<accession>A0A7V2B0R2</accession>
<gene>
    <name evidence="1" type="ORF">ENO59_06655</name>
</gene>
<dbReference type="PANTHER" id="PTHR37947">
    <property type="entry name" value="BLL2462 PROTEIN"/>
    <property type="match status" value="1"/>
</dbReference>
<sequence length="706" mass="80193">MLSTLTPLWLVLLGLAALAWAIWSYRQTPGLTRNQQRLLTTLRATTLLLLIALLTDPVWPLQKRQQTPPALAILFDNSASIPLAARDSTIAQTLQRQFPWTALKEAQTHLYYFGSTLKPANPEHLADSLDFQQPRTNITQALQEVFQRHPRLNAIILLTDGQYNEGPSPLHWATQQSIPIFTIAIGDTTRPRDVRIDRVETNTLTYIHTPLPITAYLQSNGFAGTTLTITLQANGRFVAQHQHTLTLPQEQASVSFEYTPETPGWHRIEVHVEALEGEFTSRNNSYSMLIRVLDRKRQILLLAAAPEPDLANLQRILGGNADLNITTRIQRDGQRFYGGPLPDTLERFDLLLFAGYPGRNADLRHITRLRQAIEQRPFLLLLSPQTDLSRLEAWADLLPAQPTQTVPGLTEITFKLRGEAQNHPIFTLPDVLLARQNQLPPLQTLRATWQPKPDTRLLAIGQTPEGQEQPLFLVQERSGRRAALWLGSGTWRWSNLPENLSPLHTLWEELLLNTIEWLTAPVEDRLVRVWPERETFGAGEPVRLLGEVYDERLLPVSDAELHVTVWDADSTRYPFRMEAVGNGRYRLETLTLPEGLYFYQAIATRTDRELGRDQGHFSIGLSTVEFQTPWADHNLLRQLARRTGGQMLTLQTLPTLAEQLHAAGLLQPTETIQLADWRPRTQWPFLAVLILLLTAEWVLRKRFGVV</sequence>
<dbReference type="EMBL" id="DSGB01000005">
    <property type="protein sequence ID" value="HER96182.1"/>
    <property type="molecule type" value="Genomic_DNA"/>
</dbReference>
<dbReference type="Gene3D" id="3.40.50.880">
    <property type="match status" value="1"/>
</dbReference>
<evidence type="ECO:0000313" key="1">
    <source>
        <dbReference type="EMBL" id="HER96182.1"/>
    </source>
</evidence>
<dbReference type="Gene3D" id="3.40.50.410">
    <property type="entry name" value="von Willebrand factor, type A domain"/>
    <property type="match status" value="1"/>
</dbReference>